<dbReference type="NCBIfam" id="TIGR00711">
    <property type="entry name" value="efflux_EmrB"/>
    <property type="match status" value="1"/>
</dbReference>
<dbReference type="InterPro" id="IPR004638">
    <property type="entry name" value="EmrB-like"/>
</dbReference>
<feature type="transmembrane region" description="Helical" evidence="7">
    <location>
        <begin position="199"/>
        <end position="217"/>
    </location>
</feature>
<feature type="transmembrane region" description="Helical" evidence="7">
    <location>
        <begin position="137"/>
        <end position="161"/>
    </location>
</feature>
<evidence type="ECO:0000256" key="3">
    <source>
        <dbReference type="ARBA" id="ARBA00022475"/>
    </source>
</evidence>
<feature type="transmembrane region" description="Helical" evidence="7">
    <location>
        <begin position="167"/>
        <end position="187"/>
    </location>
</feature>
<evidence type="ECO:0000256" key="1">
    <source>
        <dbReference type="ARBA" id="ARBA00004651"/>
    </source>
</evidence>
<dbReference type="GO" id="GO:0022857">
    <property type="term" value="F:transmembrane transporter activity"/>
    <property type="evidence" value="ECO:0007669"/>
    <property type="project" value="InterPro"/>
</dbReference>
<keyword evidence="2" id="KW-0813">Transport</keyword>
<evidence type="ECO:0000256" key="4">
    <source>
        <dbReference type="ARBA" id="ARBA00022692"/>
    </source>
</evidence>
<keyword evidence="6 7" id="KW-0472">Membrane</keyword>
<protein>
    <submittedName>
        <fullName evidence="9">Major facilitator superfamily transporter</fullName>
    </submittedName>
</protein>
<organism evidence="9 10">
    <name type="scientific">Lactococcus termiticola</name>
    <dbReference type="NCBI Taxonomy" id="2169526"/>
    <lineage>
        <taxon>Bacteria</taxon>
        <taxon>Bacillati</taxon>
        <taxon>Bacillota</taxon>
        <taxon>Bacilli</taxon>
        <taxon>Lactobacillales</taxon>
        <taxon>Streptococcaceae</taxon>
        <taxon>Lactococcus</taxon>
    </lineage>
</organism>
<reference evidence="9 10" key="1">
    <citation type="journal article" date="2018" name="Genome Announc.">
        <title>Draft Genome Sequence of Lactococcus sp. Strain NtB2 (JCM 32569), Isolated from the Gut of the Higher Termite Nasutitermes takasagoensis.</title>
        <authorList>
            <person name="Noda S."/>
            <person name="Aihara C."/>
            <person name="Yuki M."/>
            <person name="Ohkuma M."/>
        </authorList>
    </citation>
    <scope>NUCLEOTIDE SEQUENCE [LARGE SCALE GENOMIC DNA]</scope>
    <source>
        <strain evidence="9 10">NtB2</strain>
    </source>
</reference>
<dbReference type="PANTHER" id="PTHR42718">
    <property type="entry name" value="MAJOR FACILITATOR SUPERFAMILY MULTIDRUG TRANSPORTER MFSC"/>
    <property type="match status" value="1"/>
</dbReference>
<dbReference type="PANTHER" id="PTHR42718:SF40">
    <property type="entry name" value="METHYLENOMYCIN A RESISTANCE PROTEIN"/>
    <property type="match status" value="1"/>
</dbReference>
<dbReference type="Gene3D" id="1.20.1720.10">
    <property type="entry name" value="Multidrug resistance protein D"/>
    <property type="match status" value="1"/>
</dbReference>
<accession>A0A2R5HJR6</accession>
<dbReference type="OrthoDB" id="9816041at2"/>
<comment type="subcellular location">
    <subcellularLocation>
        <location evidence="1">Cell membrane</location>
        <topology evidence="1">Multi-pass membrane protein</topology>
    </subcellularLocation>
</comment>
<evidence type="ECO:0000313" key="9">
    <source>
        <dbReference type="EMBL" id="GBG96900.1"/>
    </source>
</evidence>
<evidence type="ECO:0000259" key="8">
    <source>
        <dbReference type="PROSITE" id="PS50850"/>
    </source>
</evidence>
<evidence type="ECO:0000256" key="6">
    <source>
        <dbReference type="ARBA" id="ARBA00023136"/>
    </source>
</evidence>
<feature type="transmembrane region" description="Helical" evidence="7">
    <location>
        <begin position="53"/>
        <end position="70"/>
    </location>
</feature>
<feature type="transmembrane region" description="Helical" evidence="7">
    <location>
        <begin position="12"/>
        <end position="33"/>
    </location>
</feature>
<feature type="transmembrane region" description="Helical" evidence="7">
    <location>
        <begin position="355"/>
        <end position="378"/>
    </location>
</feature>
<gene>
    <name evidence="9" type="ORF">NtB2_01035</name>
</gene>
<dbReference type="EMBL" id="BFFO01000005">
    <property type="protein sequence ID" value="GBG96900.1"/>
    <property type="molecule type" value="Genomic_DNA"/>
</dbReference>
<dbReference type="Proteomes" id="UP000245021">
    <property type="component" value="Unassembled WGS sequence"/>
</dbReference>
<sequence>MTEKKVSNGLILITLAIGFIMATLDASVMNVAVATLQKALSLDNSSGTWIVDSYLLSFASLLLLGGVLANKFGAKQIYLLGLVIFTIGSISGAFSQNGAWLIASRFLQGIGSALFMPSSLSLLVLSFTDEKERAKMLGIWSAIVSVSSGLGPFVGGALISFLGWRSIFFINVPFGIIGLILAYRYALSPTSNRTLRVSFIPNLISMLMLASFAYTLIEGGSHGWTYLPAIVSFLIFIVSLLLFILNEKQSLNPLIPLALLKNKAFVYANITAFLLNASMMGGLFIFGLYLQSASHKTAVEAGAQLIPMMIVFMIGNLVFSRLVKKFGTDKMLIFGLVLATLGSAVLPFILTLPYIVYAIIYAIANLGVGIVVPAMTATAMQKAGDEHSNFAGAIFNVARQIGSLFGVALLGVIFYQASKALAGAEISFALMAVFYLIGILLSFANKKTAI</sequence>
<feature type="domain" description="Major facilitator superfamily (MFS) profile" evidence="8">
    <location>
        <begin position="11"/>
        <end position="450"/>
    </location>
</feature>
<dbReference type="InterPro" id="IPR011701">
    <property type="entry name" value="MFS"/>
</dbReference>
<dbReference type="InterPro" id="IPR036259">
    <property type="entry name" value="MFS_trans_sf"/>
</dbReference>
<dbReference type="InterPro" id="IPR020846">
    <property type="entry name" value="MFS_dom"/>
</dbReference>
<dbReference type="Pfam" id="PF07690">
    <property type="entry name" value="MFS_1"/>
    <property type="match status" value="1"/>
</dbReference>
<dbReference type="SUPFAM" id="SSF103473">
    <property type="entry name" value="MFS general substrate transporter"/>
    <property type="match status" value="1"/>
</dbReference>
<keyword evidence="4 7" id="KW-0812">Transmembrane</keyword>
<dbReference type="CDD" id="cd17321">
    <property type="entry name" value="MFS_MMR_MDR_like"/>
    <property type="match status" value="1"/>
</dbReference>
<dbReference type="PRINTS" id="PR01036">
    <property type="entry name" value="TCRTETB"/>
</dbReference>
<dbReference type="AlphaFoldDB" id="A0A2R5HJR6"/>
<feature type="transmembrane region" description="Helical" evidence="7">
    <location>
        <begin position="266"/>
        <end position="289"/>
    </location>
</feature>
<feature type="transmembrane region" description="Helical" evidence="7">
    <location>
        <begin position="223"/>
        <end position="245"/>
    </location>
</feature>
<comment type="caution">
    <text evidence="9">The sequence shown here is derived from an EMBL/GenBank/DDBJ whole genome shotgun (WGS) entry which is preliminary data.</text>
</comment>
<feature type="transmembrane region" description="Helical" evidence="7">
    <location>
        <begin position="301"/>
        <end position="319"/>
    </location>
</feature>
<dbReference type="RefSeq" id="WP_109245865.1">
    <property type="nucleotide sequence ID" value="NZ_BFFO01000005.1"/>
</dbReference>
<evidence type="ECO:0000256" key="2">
    <source>
        <dbReference type="ARBA" id="ARBA00022448"/>
    </source>
</evidence>
<dbReference type="GO" id="GO:0005886">
    <property type="term" value="C:plasma membrane"/>
    <property type="evidence" value="ECO:0007669"/>
    <property type="project" value="UniProtKB-SubCell"/>
</dbReference>
<proteinExistence type="predicted"/>
<evidence type="ECO:0000256" key="5">
    <source>
        <dbReference type="ARBA" id="ARBA00022989"/>
    </source>
</evidence>
<feature type="transmembrane region" description="Helical" evidence="7">
    <location>
        <begin position="77"/>
        <end position="94"/>
    </location>
</feature>
<evidence type="ECO:0000256" key="7">
    <source>
        <dbReference type="SAM" id="Phobius"/>
    </source>
</evidence>
<feature type="transmembrane region" description="Helical" evidence="7">
    <location>
        <begin position="426"/>
        <end position="444"/>
    </location>
</feature>
<feature type="transmembrane region" description="Helical" evidence="7">
    <location>
        <begin position="390"/>
        <end position="414"/>
    </location>
</feature>
<keyword evidence="3" id="KW-1003">Cell membrane</keyword>
<evidence type="ECO:0000313" key="10">
    <source>
        <dbReference type="Proteomes" id="UP000245021"/>
    </source>
</evidence>
<keyword evidence="10" id="KW-1185">Reference proteome</keyword>
<dbReference type="PROSITE" id="PS50850">
    <property type="entry name" value="MFS"/>
    <property type="match status" value="1"/>
</dbReference>
<feature type="transmembrane region" description="Helical" evidence="7">
    <location>
        <begin position="106"/>
        <end position="125"/>
    </location>
</feature>
<feature type="transmembrane region" description="Helical" evidence="7">
    <location>
        <begin position="331"/>
        <end position="349"/>
    </location>
</feature>
<name>A0A2R5HJR6_9LACT</name>
<keyword evidence="5 7" id="KW-1133">Transmembrane helix</keyword>
<dbReference type="Gene3D" id="1.20.1250.20">
    <property type="entry name" value="MFS general substrate transporter like domains"/>
    <property type="match status" value="1"/>
</dbReference>